<keyword evidence="2" id="KW-1185">Reference proteome</keyword>
<dbReference type="EMBL" id="JH598637">
    <property type="status" value="NOT_ANNOTATED_CDS"/>
    <property type="molecule type" value="Genomic_DNA"/>
</dbReference>
<accession>M4B6U9</accession>
<dbReference type="Proteomes" id="UP000011713">
    <property type="component" value="Unassembled WGS sequence"/>
</dbReference>
<dbReference type="InParanoid" id="M4B6U9"/>
<reference evidence="2" key="1">
    <citation type="journal article" date="2010" name="Science">
        <title>Signatures of adaptation to obligate biotrophy in the Hyaloperonospora arabidopsidis genome.</title>
        <authorList>
            <person name="Baxter L."/>
            <person name="Tripathy S."/>
            <person name="Ishaque N."/>
            <person name="Boot N."/>
            <person name="Cabral A."/>
            <person name="Kemen E."/>
            <person name="Thines M."/>
            <person name="Ah-Fong A."/>
            <person name="Anderson R."/>
            <person name="Badejoko W."/>
            <person name="Bittner-Eddy P."/>
            <person name="Boore J.L."/>
            <person name="Chibucos M.C."/>
            <person name="Coates M."/>
            <person name="Dehal P."/>
            <person name="Delehaunty K."/>
            <person name="Dong S."/>
            <person name="Downton P."/>
            <person name="Dumas B."/>
            <person name="Fabro G."/>
            <person name="Fronick C."/>
            <person name="Fuerstenberg S.I."/>
            <person name="Fulton L."/>
            <person name="Gaulin E."/>
            <person name="Govers F."/>
            <person name="Hughes L."/>
            <person name="Humphray S."/>
            <person name="Jiang R.H."/>
            <person name="Judelson H."/>
            <person name="Kamoun S."/>
            <person name="Kyung K."/>
            <person name="Meijer H."/>
            <person name="Minx P."/>
            <person name="Morris P."/>
            <person name="Nelson J."/>
            <person name="Phuntumart V."/>
            <person name="Qutob D."/>
            <person name="Rehmany A."/>
            <person name="Rougon-Cardoso A."/>
            <person name="Ryden P."/>
            <person name="Torto-Alalibo T."/>
            <person name="Studholme D."/>
            <person name="Wang Y."/>
            <person name="Win J."/>
            <person name="Wood J."/>
            <person name="Clifton S.W."/>
            <person name="Rogers J."/>
            <person name="Van den Ackerveken G."/>
            <person name="Jones J.D."/>
            <person name="McDowell J.M."/>
            <person name="Beynon J."/>
            <person name="Tyler B.M."/>
        </authorList>
    </citation>
    <scope>NUCLEOTIDE SEQUENCE [LARGE SCALE GENOMIC DNA]</scope>
    <source>
        <strain evidence="2">Emoy2</strain>
    </source>
</reference>
<evidence type="ECO:0000313" key="2">
    <source>
        <dbReference type="Proteomes" id="UP000011713"/>
    </source>
</evidence>
<dbReference type="EnsemblProtists" id="HpaT801999">
    <property type="protein sequence ID" value="HpaP801999"/>
    <property type="gene ID" value="HpaG801999"/>
</dbReference>
<dbReference type="EnsemblProtists" id="HpaT802000">
    <property type="protein sequence ID" value="HpaP802000"/>
    <property type="gene ID" value="HpaG802000"/>
</dbReference>
<reference evidence="1" key="2">
    <citation type="submission" date="2015-06" db="UniProtKB">
        <authorList>
            <consortium name="EnsemblProtists"/>
        </authorList>
    </citation>
    <scope>IDENTIFICATION</scope>
    <source>
        <strain evidence="1">Emoy2</strain>
    </source>
</reference>
<evidence type="ECO:0000313" key="1">
    <source>
        <dbReference type="EnsemblProtists" id="HpaP802000"/>
    </source>
</evidence>
<name>M4B6U9_HYAAE</name>
<protein>
    <submittedName>
        <fullName evidence="1">Uncharacterized protein</fullName>
    </submittedName>
</protein>
<dbReference type="HOGENOM" id="CLU_3128281_0_0_1"/>
<proteinExistence type="predicted"/>
<dbReference type="AlphaFoldDB" id="M4B6U9"/>
<dbReference type="VEuPathDB" id="FungiDB:HpaG802000"/>
<organism evidence="1 2">
    <name type="scientific">Hyaloperonospora arabidopsidis (strain Emoy2)</name>
    <name type="common">Downy mildew agent</name>
    <name type="synonym">Peronospora arabidopsidis</name>
    <dbReference type="NCBI Taxonomy" id="559515"/>
    <lineage>
        <taxon>Eukaryota</taxon>
        <taxon>Sar</taxon>
        <taxon>Stramenopiles</taxon>
        <taxon>Oomycota</taxon>
        <taxon>Peronosporomycetes</taxon>
        <taxon>Peronosporales</taxon>
        <taxon>Peronosporaceae</taxon>
        <taxon>Hyaloperonospora</taxon>
    </lineage>
</organism>
<sequence>MKAWIRVSTGDISTVYKKLTLHHTQQRAQISRDTAFQKARVVETSTEILV</sequence>